<dbReference type="RefSeq" id="WP_090748322.1">
    <property type="nucleotide sequence ID" value="NZ_CZQA01000008.1"/>
</dbReference>
<keyword evidence="1" id="KW-0472">Membrane</keyword>
<dbReference type="OrthoDB" id="513552at2"/>
<keyword evidence="3" id="KW-1185">Reference proteome</keyword>
<dbReference type="EMBL" id="CZQA01000008">
    <property type="protein sequence ID" value="CUS35836.1"/>
    <property type="molecule type" value="Genomic_DNA"/>
</dbReference>
<evidence type="ECO:0000256" key="1">
    <source>
        <dbReference type="SAM" id="Phobius"/>
    </source>
</evidence>
<dbReference type="PANTHER" id="PTHR35519:SF2">
    <property type="entry name" value="PH DOMAIN PROTEIN"/>
    <property type="match status" value="1"/>
</dbReference>
<name>A0A0S4LDZ8_9BACT</name>
<keyword evidence="1" id="KW-1133">Transmembrane helix</keyword>
<feature type="transmembrane region" description="Helical" evidence="1">
    <location>
        <begin position="96"/>
        <end position="116"/>
    </location>
</feature>
<sequence length="175" mass="19024">MRLSSVTGTEAEPRVTVLPRDEAREHLLAIADILAKVLDTSIRIPGTSWSIGLDPLLGLIPGIGDAIANLIGTVILGIATRLQIPRIVLTRMSLNLLINGTVGAIPIVGDLFSVWFRSHARNAALLREAAQKPDRETHADWFYVAGIIGGTVALLLLTIAFMIWLVYRLWTVLSV</sequence>
<keyword evidence="1" id="KW-0812">Transmembrane</keyword>
<feature type="transmembrane region" description="Helical" evidence="1">
    <location>
        <begin position="141"/>
        <end position="167"/>
    </location>
</feature>
<organism evidence="2 3">
    <name type="scientific">Candidatus Nitrospira nitrosa</name>
    <dbReference type="NCBI Taxonomy" id="1742972"/>
    <lineage>
        <taxon>Bacteria</taxon>
        <taxon>Pseudomonadati</taxon>
        <taxon>Nitrospirota</taxon>
        <taxon>Nitrospiria</taxon>
        <taxon>Nitrospirales</taxon>
        <taxon>Nitrospiraceae</taxon>
        <taxon>Nitrospira</taxon>
    </lineage>
</organism>
<gene>
    <name evidence="2" type="ORF">COMA1_20476</name>
</gene>
<dbReference type="Pfam" id="PF13430">
    <property type="entry name" value="DUF4112"/>
    <property type="match status" value="1"/>
</dbReference>
<dbReference type="AlphaFoldDB" id="A0A0S4LDZ8"/>
<dbReference type="STRING" id="1742972.COMA1_20476"/>
<feature type="transmembrane region" description="Helical" evidence="1">
    <location>
        <begin position="66"/>
        <end position="84"/>
    </location>
</feature>
<evidence type="ECO:0000313" key="3">
    <source>
        <dbReference type="Proteomes" id="UP000199032"/>
    </source>
</evidence>
<evidence type="ECO:0008006" key="4">
    <source>
        <dbReference type="Google" id="ProtNLM"/>
    </source>
</evidence>
<dbReference type="Proteomes" id="UP000199032">
    <property type="component" value="Unassembled WGS sequence"/>
</dbReference>
<dbReference type="PANTHER" id="PTHR35519">
    <property type="entry name" value="MEMBRANE PROTEINS"/>
    <property type="match status" value="1"/>
</dbReference>
<evidence type="ECO:0000313" key="2">
    <source>
        <dbReference type="EMBL" id="CUS35836.1"/>
    </source>
</evidence>
<protein>
    <recommendedName>
        <fullName evidence="4">DUF4112 domain-containing protein</fullName>
    </recommendedName>
</protein>
<reference evidence="2 3" key="1">
    <citation type="submission" date="2015-10" db="EMBL/GenBank/DDBJ databases">
        <authorList>
            <person name="Gilbert D.G."/>
        </authorList>
    </citation>
    <scope>NUCLEOTIDE SEQUENCE [LARGE SCALE GENOMIC DNA]</scope>
    <source>
        <strain evidence="2">COMA1</strain>
    </source>
</reference>
<dbReference type="InterPro" id="IPR025187">
    <property type="entry name" value="DUF4112"/>
</dbReference>
<accession>A0A0S4LDZ8</accession>
<proteinExistence type="predicted"/>